<dbReference type="EMBL" id="PDCK01000045">
    <property type="protein sequence ID" value="PRQ15770.1"/>
    <property type="molecule type" value="Genomic_DNA"/>
</dbReference>
<name>A0A2P6P1G6_ROSCH</name>
<organism evidence="1 2">
    <name type="scientific">Rosa chinensis</name>
    <name type="common">China rose</name>
    <dbReference type="NCBI Taxonomy" id="74649"/>
    <lineage>
        <taxon>Eukaryota</taxon>
        <taxon>Viridiplantae</taxon>
        <taxon>Streptophyta</taxon>
        <taxon>Embryophyta</taxon>
        <taxon>Tracheophyta</taxon>
        <taxon>Spermatophyta</taxon>
        <taxon>Magnoliopsida</taxon>
        <taxon>eudicotyledons</taxon>
        <taxon>Gunneridae</taxon>
        <taxon>Pentapetalae</taxon>
        <taxon>rosids</taxon>
        <taxon>fabids</taxon>
        <taxon>Rosales</taxon>
        <taxon>Rosaceae</taxon>
        <taxon>Rosoideae</taxon>
        <taxon>Rosoideae incertae sedis</taxon>
        <taxon>Rosa</taxon>
    </lineage>
</organism>
<dbReference type="Proteomes" id="UP000238479">
    <property type="component" value="Chromosome 7"/>
</dbReference>
<dbReference type="AlphaFoldDB" id="A0A2P6P1G6"/>
<proteinExistence type="predicted"/>
<evidence type="ECO:0000313" key="1">
    <source>
        <dbReference type="EMBL" id="PRQ15770.1"/>
    </source>
</evidence>
<keyword evidence="2" id="KW-1185">Reference proteome</keyword>
<reference evidence="1 2" key="1">
    <citation type="journal article" date="2018" name="Nat. Genet.">
        <title>The Rosa genome provides new insights in the design of modern roses.</title>
        <authorList>
            <person name="Bendahmane M."/>
        </authorList>
    </citation>
    <scope>NUCLEOTIDE SEQUENCE [LARGE SCALE GENOMIC DNA]</scope>
    <source>
        <strain evidence="2">cv. Old Blush</strain>
    </source>
</reference>
<gene>
    <name evidence="1" type="ORF">RchiOBHm_Chr7g0177051</name>
</gene>
<sequence>MLDCFDKIDRHWVPVQIPRHGGRRCKIWVLSFHRFLVRRRLWIVLRLLVDRWWLTTSRIGWAGVRVCKWQQVSGFEDGGRSPGLAVVRTWLC</sequence>
<accession>A0A2P6P1G6</accession>
<evidence type="ECO:0000313" key="2">
    <source>
        <dbReference type="Proteomes" id="UP000238479"/>
    </source>
</evidence>
<dbReference type="Gramene" id="PRQ15770">
    <property type="protein sequence ID" value="PRQ15770"/>
    <property type="gene ID" value="RchiOBHm_Chr7g0177051"/>
</dbReference>
<comment type="caution">
    <text evidence="1">The sequence shown here is derived from an EMBL/GenBank/DDBJ whole genome shotgun (WGS) entry which is preliminary data.</text>
</comment>
<protein>
    <submittedName>
        <fullName evidence="1">Uncharacterized protein</fullName>
    </submittedName>
</protein>